<dbReference type="Pfam" id="PF00370">
    <property type="entry name" value="FGGY_N"/>
    <property type="match status" value="1"/>
</dbReference>
<dbReference type="EMBL" id="LPWH01000110">
    <property type="protein sequence ID" value="POQ99188.1"/>
    <property type="molecule type" value="Genomic_DNA"/>
</dbReference>
<dbReference type="InterPro" id="IPR018485">
    <property type="entry name" value="FGGY_C"/>
</dbReference>
<dbReference type="SUPFAM" id="SSF53067">
    <property type="entry name" value="Actin-like ATPase domain"/>
    <property type="match status" value="2"/>
</dbReference>
<feature type="domain" description="Carbohydrate kinase FGGY C-terminal" evidence="5">
    <location>
        <begin position="267"/>
        <end position="471"/>
    </location>
</feature>
<dbReference type="PANTHER" id="PTHR43095:SF5">
    <property type="entry name" value="XYLULOSE KINASE"/>
    <property type="match status" value="1"/>
</dbReference>
<reference evidence="7" key="1">
    <citation type="submission" date="2015-12" db="EMBL/GenBank/DDBJ databases">
        <authorList>
            <person name="Lodha T.D."/>
            <person name="Chintalapati S."/>
            <person name="Chintalapati V.R."/>
            <person name="Sravanthi T."/>
        </authorList>
    </citation>
    <scope>NUCLEOTIDE SEQUENCE [LARGE SCALE GENOMIC DNA]</scope>
    <source>
        <strain evidence="7">JC133</strain>
    </source>
</reference>
<name>A0A2S4JI04_9SPIO</name>
<dbReference type="OrthoDB" id="9760563at2"/>
<dbReference type="Proteomes" id="UP000237350">
    <property type="component" value="Unassembled WGS sequence"/>
</dbReference>
<evidence type="ECO:0000313" key="6">
    <source>
        <dbReference type="EMBL" id="POQ99188.1"/>
    </source>
</evidence>
<dbReference type="InterPro" id="IPR043129">
    <property type="entry name" value="ATPase_NBD"/>
</dbReference>
<dbReference type="GO" id="GO:0005975">
    <property type="term" value="P:carbohydrate metabolic process"/>
    <property type="evidence" value="ECO:0007669"/>
    <property type="project" value="InterPro"/>
</dbReference>
<evidence type="ECO:0000259" key="4">
    <source>
        <dbReference type="Pfam" id="PF00370"/>
    </source>
</evidence>
<proteinExistence type="inferred from homology"/>
<keyword evidence="2" id="KW-0808">Transferase</keyword>
<dbReference type="InterPro" id="IPR050406">
    <property type="entry name" value="FGGY_Carb_Kinase"/>
</dbReference>
<evidence type="ECO:0000259" key="5">
    <source>
        <dbReference type="Pfam" id="PF02782"/>
    </source>
</evidence>
<dbReference type="CDD" id="cd07809">
    <property type="entry name" value="ASKHA_NBD_FGGY_BaXK-like"/>
    <property type="match status" value="1"/>
</dbReference>
<protein>
    <submittedName>
        <fullName evidence="6">ATPase</fullName>
    </submittedName>
</protein>
<sequence length="527" mass="56658">MNEQELVLGIELGSTRIKTVLIDSDWKPVASGSYTWQDSQVDGFWSYPLDDAWQGLKTSVQTLLGNYAEGSPDTTPRIAAAGISGMMHGYLALDARDNLLVPFRTWRNNKTHRASKELSTLFQFPIPQRWSIAHLYEAILNKEAHVPHLARLTTLAGYIHYKLTGRFVLGINEASGMFPVDPATQTYNAQYVKRFDELLEEAHLPFRLLDLLPEVLPHGTEAGKILDEAAADLDPAGTLAAGTPLCPPEGDAGTGMIATNSIRPRTANVSAGTSAFAMVVLEHPLSGHHEAIDVFLTPHGESVAMAHSNNCTSDLNDWISLLTESSRILGAQTSTGGECSQGDSFSRLLPLALQGEADAGGLTVIPYRSGEHLTGFADGIPLLLRSSDARFSVANLMRAHLFSALAAMRIGLDVLRDREGAVLERITGHGGFFTTPEVGQKMAAAVIGCDCSVMETAGEGGSWGMALLAAFLKDRGGNLPDYLDKVFSGASVQTVSPAPEDLEGFATYYRRYKAALAAERSAVDALT</sequence>
<dbReference type="Pfam" id="PF02782">
    <property type="entry name" value="FGGY_C"/>
    <property type="match status" value="1"/>
</dbReference>
<dbReference type="GO" id="GO:0016301">
    <property type="term" value="F:kinase activity"/>
    <property type="evidence" value="ECO:0007669"/>
    <property type="project" value="UniProtKB-KW"/>
</dbReference>
<keyword evidence="3" id="KW-0418">Kinase</keyword>
<keyword evidence="7" id="KW-1185">Reference proteome</keyword>
<dbReference type="InterPro" id="IPR018484">
    <property type="entry name" value="FGGY_N"/>
</dbReference>
<organism evidence="6 7">
    <name type="scientific">Alkalispirochaeta sphaeroplastigenens</name>
    <dbReference type="NCBI Taxonomy" id="1187066"/>
    <lineage>
        <taxon>Bacteria</taxon>
        <taxon>Pseudomonadati</taxon>
        <taxon>Spirochaetota</taxon>
        <taxon>Spirochaetia</taxon>
        <taxon>Spirochaetales</taxon>
        <taxon>Spirochaetaceae</taxon>
        <taxon>Alkalispirochaeta</taxon>
    </lineage>
</organism>
<accession>A0A2S4JI04</accession>
<gene>
    <name evidence="6" type="ORF">AU468_10570</name>
</gene>
<dbReference type="Gene3D" id="3.30.420.40">
    <property type="match status" value="2"/>
</dbReference>
<comment type="similarity">
    <text evidence="1">Belongs to the FGGY kinase family.</text>
</comment>
<evidence type="ECO:0000256" key="2">
    <source>
        <dbReference type="ARBA" id="ARBA00022679"/>
    </source>
</evidence>
<evidence type="ECO:0000256" key="1">
    <source>
        <dbReference type="ARBA" id="ARBA00009156"/>
    </source>
</evidence>
<dbReference type="PANTHER" id="PTHR43095">
    <property type="entry name" value="SUGAR KINASE"/>
    <property type="match status" value="1"/>
</dbReference>
<feature type="domain" description="Carbohydrate kinase FGGY N-terminal" evidence="4">
    <location>
        <begin position="7"/>
        <end position="232"/>
    </location>
</feature>
<dbReference type="AlphaFoldDB" id="A0A2S4JI04"/>
<evidence type="ECO:0000313" key="7">
    <source>
        <dbReference type="Proteomes" id="UP000237350"/>
    </source>
</evidence>
<comment type="caution">
    <text evidence="6">The sequence shown here is derived from an EMBL/GenBank/DDBJ whole genome shotgun (WGS) entry which is preliminary data.</text>
</comment>
<dbReference type="RefSeq" id="WP_103680689.1">
    <property type="nucleotide sequence ID" value="NZ_LPWH01000110.1"/>
</dbReference>
<evidence type="ECO:0000256" key="3">
    <source>
        <dbReference type="ARBA" id="ARBA00022777"/>
    </source>
</evidence>